<dbReference type="OrthoDB" id="26569at2759"/>
<reference evidence="2 3" key="1">
    <citation type="journal article" date="2015" name="Sci. Rep.">
        <title>Genome of the facultative scuticociliatosis pathogen Pseudocohnilembus persalinus provides insight into its virulence through horizontal gene transfer.</title>
        <authorList>
            <person name="Xiong J."/>
            <person name="Wang G."/>
            <person name="Cheng J."/>
            <person name="Tian M."/>
            <person name="Pan X."/>
            <person name="Warren A."/>
            <person name="Jiang C."/>
            <person name="Yuan D."/>
            <person name="Miao W."/>
        </authorList>
    </citation>
    <scope>NUCLEOTIDE SEQUENCE [LARGE SCALE GENOMIC DNA]</scope>
    <source>
        <strain evidence="2">36N120E</strain>
    </source>
</reference>
<feature type="transmembrane region" description="Helical" evidence="1">
    <location>
        <begin position="29"/>
        <end position="50"/>
    </location>
</feature>
<proteinExistence type="predicted"/>
<evidence type="ECO:0000256" key="1">
    <source>
        <dbReference type="SAM" id="Phobius"/>
    </source>
</evidence>
<feature type="transmembrane region" description="Helical" evidence="1">
    <location>
        <begin position="279"/>
        <end position="303"/>
    </location>
</feature>
<feature type="transmembrane region" description="Helical" evidence="1">
    <location>
        <begin position="70"/>
        <end position="93"/>
    </location>
</feature>
<dbReference type="AlphaFoldDB" id="A0A0V0QBZ0"/>
<feature type="transmembrane region" description="Helical" evidence="1">
    <location>
        <begin position="255"/>
        <end position="272"/>
    </location>
</feature>
<dbReference type="EMBL" id="LDAU01000204">
    <property type="protein sequence ID" value="KRW99712.1"/>
    <property type="molecule type" value="Genomic_DNA"/>
</dbReference>
<dbReference type="InParanoid" id="A0A0V0QBZ0"/>
<evidence type="ECO:0000313" key="3">
    <source>
        <dbReference type="Proteomes" id="UP000054937"/>
    </source>
</evidence>
<protein>
    <recommendedName>
        <fullName evidence="4">Transmembrane protein</fullName>
    </recommendedName>
</protein>
<feature type="transmembrane region" description="Helical" evidence="1">
    <location>
        <begin position="193"/>
        <end position="218"/>
    </location>
</feature>
<evidence type="ECO:0000313" key="2">
    <source>
        <dbReference type="EMBL" id="KRW99712.1"/>
    </source>
</evidence>
<keyword evidence="1" id="KW-0472">Membrane</keyword>
<dbReference type="Proteomes" id="UP000054937">
    <property type="component" value="Unassembled WGS sequence"/>
</dbReference>
<keyword evidence="1" id="KW-0812">Transmembrane</keyword>
<keyword evidence="3" id="KW-1185">Reference proteome</keyword>
<keyword evidence="1" id="KW-1133">Transmembrane helix</keyword>
<comment type="caution">
    <text evidence="2">The sequence shown here is derived from an EMBL/GenBank/DDBJ whole genome shotgun (WGS) entry which is preliminary data.</text>
</comment>
<evidence type="ECO:0008006" key="4">
    <source>
        <dbReference type="Google" id="ProtNLM"/>
    </source>
</evidence>
<feature type="transmembrane region" description="Helical" evidence="1">
    <location>
        <begin position="163"/>
        <end position="181"/>
    </location>
</feature>
<name>A0A0V0QBZ0_PSEPJ</name>
<feature type="transmembrane region" description="Helical" evidence="1">
    <location>
        <begin position="105"/>
        <end position="125"/>
    </location>
</feature>
<sequence>MSKVSKSDHSLWEKMLLHISMAYSYIGKIYTYFSVSLYFTAIILTFNNIFDGKYIPKPEKFVDGKFENTYIKYQSIALYIYIMIIGGMIYFSINYKQKSRQAYSIWYAFSTIFGIYVLISFGFIVDNIVNSLFFNNDENLDDLDNDEKQNYFNDNEKQTLRNIFFISLFGHLLPIICDSLFRIKNKTFFEKYWSLFVSFLGFTFYCPSYILMFIIFAFCNLDDLSWGTKGNDSDKKGEIIKQKFAEQKFWFVSKWLILNIILAAFLSIMGTFKETFKGIIWIFAFFAVIMISIRCIGALLFYLKIAIRNYYYNFYKKRDILKKGYEENNKNIKEIIKMIGFSIYDKKGQQGSIIIKEQQTQAIEFESIFKAKSQFNNNQNNGIQKSTLANPQTQKKPFKQVSSIFLSDQQKQKNLAVSEEYNSDFRMCEGIEEESEVQNSENKNNGQYQKQKESLFKQQLFSKFQSNGYDIQENNKNLIFSTQELEQNSIQIPNVPSRKFNSNSQNIKQSYLVQDYQNKAAVFDNDYEESEIQEIEVEEVQYDQNNFQNQFDGDKNNYENQNYESKFSKPRILQAHSSFLSKPVVESSYANSSNQASSKFGIAFRNQNNNNRVQFSKFKKVL</sequence>
<gene>
    <name evidence="2" type="ORF">PPERSA_07789</name>
</gene>
<accession>A0A0V0QBZ0</accession>
<organism evidence="2 3">
    <name type="scientific">Pseudocohnilembus persalinus</name>
    <name type="common">Ciliate</name>
    <dbReference type="NCBI Taxonomy" id="266149"/>
    <lineage>
        <taxon>Eukaryota</taxon>
        <taxon>Sar</taxon>
        <taxon>Alveolata</taxon>
        <taxon>Ciliophora</taxon>
        <taxon>Intramacronucleata</taxon>
        <taxon>Oligohymenophorea</taxon>
        <taxon>Scuticociliatia</taxon>
        <taxon>Philasterida</taxon>
        <taxon>Pseudocohnilembidae</taxon>
        <taxon>Pseudocohnilembus</taxon>
    </lineage>
</organism>